<keyword evidence="3" id="KW-1185">Reference proteome</keyword>
<dbReference type="RefSeq" id="WP_184676599.1">
    <property type="nucleotide sequence ID" value="NZ_JACHGY010000001.1"/>
</dbReference>
<sequence length="400" mass="44780">MDLSYVIVSHNRRDTLLRTLGILERSTPLAEAQWETWVVDNASTDGTAEAIAEQFPKVNLLRRETNEGVWARSLAFSQCRGRAVILLDDDSYPADAQTVTRSIAHLDAHPDLAAVVGRCVLPSGELEACALPGVMLSGAVCMRKAALDQVGGFRREFFRKAGEYDLSFRLWEAGWQVARFEDVVYRHDKHAGGRSAELAFKMDLRNNLILVERFFPPAYRRAYRKDFTQRYAAFARHHGHDRAMSEAIAEARQWAQRERTAGRQTLSPATLETVMQWGLQKQRVGAWAEQQEIRRVVIADHSKNLYATFRAAQRNGLTVSAIAENHPALAGGTYRGVPVLPDREALCGRNEGVILSNVNPARVEARVAELRERWAGPLLTLWYPKTLGGVPEAPVEKLVA</sequence>
<protein>
    <submittedName>
        <fullName evidence="2">GT2 family glycosyltransferase</fullName>
    </submittedName>
</protein>
<accession>A0A7X0H494</accession>
<proteinExistence type="predicted"/>
<evidence type="ECO:0000259" key="1">
    <source>
        <dbReference type="Pfam" id="PF00535"/>
    </source>
</evidence>
<dbReference type="PANTHER" id="PTHR43179:SF7">
    <property type="entry name" value="RHAMNOSYLTRANSFERASE WBBL"/>
    <property type="match status" value="1"/>
</dbReference>
<organism evidence="2 3">
    <name type="scientific">Algisphaera agarilytica</name>
    <dbReference type="NCBI Taxonomy" id="1385975"/>
    <lineage>
        <taxon>Bacteria</taxon>
        <taxon>Pseudomonadati</taxon>
        <taxon>Planctomycetota</taxon>
        <taxon>Phycisphaerae</taxon>
        <taxon>Phycisphaerales</taxon>
        <taxon>Phycisphaeraceae</taxon>
        <taxon>Algisphaera</taxon>
    </lineage>
</organism>
<name>A0A7X0H494_9BACT</name>
<dbReference type="Pfam" id="PF00535">
    <property type="entry name" value="Glycos_transf_2"/>
    <property type="match status" value="1"/>
</dbReference>
<dbReference type="InterPro" id="IPR029044">
    <property type="entry name" value="Nucleotide-diphossugar_trans"/>
</dbReference>
<dbReference type="PANTHER" id="PTHR43179">
    <property type="entry name" value="RHAMNOSYLTRANSFERASE WBBL"/>
    <property type="match status" value="1"/>
</dbReference>
<dbReference type="InterPro" id="IPR001173">
    <property type="entry name" value="Glyco_trans_2-like"/>
</dbReference>
<dbReference type="SUPFAM" id="SSF53448">
    <property type="entry name" value="Nucleotide-diphospho-sugar transferases"/>
    <property type="match status" value="1"/>
</dbReference>
<dbReference type="AlphaFoldDB" id="A0A7X0H494"/>
<evidence type="ECO:0000313" key="2">
    <source>
        <dbReference type="EMBL" id="MBB6428997.1"/>
    </source>
</evidence>
<gene>
    <name evidence="2" type="ORF">HNQ40_000803</name>
</gene>
<evidence type="ECO:0000313" key="3">
    <source>
        <dbReference type="Proteomes" id="UP000541810"/>
    </source>
</evidence>
<keyword evidence="2" id="KW-0808">Transferase</keyword>
<dbReference type="GO" id="GO:0016740">
    <property type="term" value="F:transferase activity"/>
    <property type="evidence" value="ECO:0007669"/>
    <property type="project" value="UniProtKB-KW"/>
</dbReference>
<dbReference type="Gene3D" id="3.90.550.10">
    <property type="entry name" value="Spore Coat Polysaccharide Biosynthesis Protein SpsA, Chain A"/>
    <property type="match status" value="1"/>
</dbReference>
<comment type="caution">
    <text evidence="2">The sequence shown here is derived from an EMBL/GenBank/DDBJ whole genome shotgun (WGS) entry which is preliminary data.</text>
</comment>
<dbReference type="Proteomes" id="UP000541810">
    <property type="component" value="Unassembled WGS sequence"/>
</dbReference>
<dbReference type="EMBL" id="JACHGY010000001">
    <property type="protein sequence ID" value="MBB6428997.1"/>
    <property type="molecule type" value="Genomic_DNA"/>
</dbReference>
<feature type="domain" description="Glycosyltransferase 2-like" evidence="1">
    <location>
        <begin position="4"/>
        <end position="118"/>
    </location>
</feature>
<reference evidence="2 3" key="1">
    <citation type="submission" date="2020-08" db="EMBL/GenBank/DDBJ databases">
        <title>Genomic Encyclopedia of Type Strains, Phase IV (KMG-IV): sequencing the most valuable type-strain genomes for metagenomic binning, comparative biology and taxonomic classification.</title>
        <authorList>
            <person name="Goeker M."/>
        </authorList>
    </citation>
    <scope>NUCLEOTIDE SEQUENCE [LARGE SCALE GENOMIC DNA]</scope>
    <source>
        <strain evidence="2 3">DSM 103725</strain>
    </source>
</reference>